<protein>
    <submittedName>
        <fullName evidence="1">Uncharacterized protein</fullName>
    </submittedName>
</protein>
<evidence type="ECO:0000313" key="1">
    <source>
        <dbReference type="EMBL" id="CAD9001837.1"/>
    </source>
</evidence>
<gene>
    <name evidence="1" type="ORF">EGYM00392_LOCUS12918</name>
</gene>
<name>A0A7S1N714_9EUGL</name>
<organism evidence="1">
    <name type="scientific">Eutreptiella gymnastica</name>
    <dbReference type="NCBI Taxonomy" id="73025"/>
    <lineage>
        <taxon>Eukaryota</taxon>
        <taxon>Discoba</taxon>
        <taxon>Euglenozoa</taxon>
        <taxon>Euglenida</taxon>
        <taxon>Spirocuta</taxon>
        <taxon>Euglenophyceae</taxon>
        <taxon>Eutreptiales</taxon>
        <taxon>Eutreptiaceae</taxon>
        <taxon>Eutreptiella</taxon>
    </lineage>
</organism>
<reference evidence="1" key="1">
    <citation type="submission" date="2021-01" db="EMBL/GenBank/DDBJ databases">
        <authorList>
            <person name="Corre E."/>
            <person name="Pelletier E."/>
            <person name="Niang G."/>
            <person name="Scheremetjew M."/>
            <person name="Finn R."/>
            <person name="Kale V."/>
            <person name="Holt S."/>
            <person name="Cochrane G."/>
            <person name="Meng A."/>
            <person name="Brown T."/>
            <person name="Cohen L."/>
        </authorList>
    </citation>
    <scope>NUCLEOTIDE SEQUENCE</scope>
    <source>
        <strain evidence="1">NIES-381</strain>
    </source>
</reference>
<dbReference type="EMBL" id="HBGA01035515">
    <property type="protein sequence ID" value="CAD9001837.1"/>
    <property type="molecule type" value="Transcribed_RNA"/>
</dbReference>
<dbReference type="AlphaFoldDB" id="A0A7S1N714"/>
<accession>A0A7S1N714</accession>
<sequence length="107" mass="12035">MPTFRLLVQCRRSILYSVSKPGLASRQLERRYGLGSHHGWCVPPNISFDRLHHTVFSAIFHPTHKVVCDTVKTGTEENSPYFGTQCNGTYRNLHLGSRGVSSDTFLG</sequence>
<proteinExistence type="predicted"/>